<comment type="function">
    <text evidence="11">Beta-glucosidases are one of a number of cellulolytic enzymes involved in the degradation of cellulosic biomass. Catalyzes the last step releasing glucose from the inhibitory cellobiose.</text>
</comment>
<dbReference type="EC" id="3.2.1.21" evidence="5"/>
<dbReference type="PANTHER" id="PTHR42715">
    <property type="entry name" value="BETA-GLUCOSIDASE"/>
    <property type="match status" value="1"/>
</dbReference>
<dbReference type="Gene3D" id="3.20.20.300">
    <property type="entry name" value="Glycoside hydrolase, family 3, N-terminal domain"/>
    <property type="match status" value="2"/>
</dbReference>
<feature type="chain" id="PRO_5004578552" description="beta-glucosidase" evidence="12">
    <location>
        <begin position="20"/>
        <end position="251"/>
    </location>
</feature>
<dbReference type="InterPro" id="IPR036962">
    <property type="entry name" value="Glyco_hydro_3_N_sf"/>
</dbReference>
<evidence type="ECO:0000313" key="15">
    <source>
        <dbReference type="Proteomes" id="UP000015530"/>
    </source>
</evidence>
<evidence type="ECO:0000256" key="5">
    <source>
        <dbReference type="ARBA" id="ARBA00012744"/>
    </source>
</evidence>
<feature type="domain" description="Glycoside hydrolase family 3 N-terminal" evidence="13">
    <location>
        <begin position="100"/>
        <end position="240"/>
    </location>
</feature>
<keyword evidence="6" id="KW-0964">Secreted</keyword>
<keyword evidence="9" id="KW-0325">Glycoprotein</keyword>
<proteinExistence type="inferred from homology"/>
<dbReference type="InterPro" id="IPR050288">
    <property type="entry name" value="Cellulose_deg_GH3"/>
</dbReference>
<evidence type="ECO:0000256" key="1">
    <source>
        <dbReference type="ARBA" id="ARBA00000448"/>
    </source>
</evidence>
<dbReference type="PANTHER" id="PTHR42715:SF12">
    <property type="entry name" value="BETA-GLUCOSIDASE G-RELATED"/>
    <property type="match status" value="1"/>
</dbReference>
<dbReference type="InterPro" id="IPR001764">
    <property type="entry name" value="Glyco_hydro_3_N"/>
</dbReference>
<comment type="catalytic activity">
    <reaction evidence="1">
        <text>Hydrolysis of terminal, non-reducing beta-D-glucosyl residues with release of beta-D-glucose.</text>
        <dbReference type="EC" id="3.2.1.21"/>
    </reaction>
</comment>
<organism evidence="14 15">
    <name type="scientific">Colletotrichum gloeosporioides (strain Cg-14)</name>
    <name type="common">Anthracnose fungus</name>
    <name type="synonym">Glomerella cingulata</name>
    <dbReference type="NCBI Taxonomy" id="1237896"/>
    <lineage>
        <taxon>Eukaryota</taxon>
        <taxon>Fungi</taxon>
        <taxon>Dikarya</taxon>
        <taxon>Ascomycota</taxon>
        <taxon>Pezizomycotina</taxon>
        <taxon>Sordariomycetes</taxon>
        <taxon>Hypocreomycetidae</taxon>
        <taxon>Glomerellales</taxon>
        <taxon>Glomerellaceae</taxon>
        <taxon>Colletotrichum</taxon>
        <taxon>Colletotrichum gloeosporioides species complex</taxon>
    </lineage>
</organism>
<comment type="subcellular location">
    <subcellularLocation>
        <location evidence="2">Secreted</location>
    </subcellularLocation>
</comment>
<dbReference type="GO" id="GO:0009251">
    <property type="term" value="P:glucan catabolic process"/>
    <property type="evidence" value="ECO:0007669"/>
    <property type="project" value="TreeGrafter"/>
</dbReference>
<comment type="caution">
    <text evidence="14">The sequence shown here is derived from an EMBL/GenBank/DDBJ whole genome shotgun (WGS) entry which is preliminary data.</text>
</comment>
<dbReference type="GO" id="GO:0005576">
    <property type="term" value="C:extracellular region"/>
    <property type="evidence" value="ECO:0007669"/>
    <property type="project" value="UniProtKB-SubCell"/>
</dbReference>
<dbReference type="OrthoDB" id="416222at2759"/>
<evidence type="ECO:0000256" key="12">
    <source>
        <dbReference type="SAM" id="SignalP"/>
    </source>
</evidence>
<name>T0K118_COLGC</name>
<dbReference type="STRING" id="1237896.T0K118"/>
<keyword evidence="8" id="KW-0378">Hydrolase</keyword>
<dbReference type="SUPFAM" id="SSF51445">
    <property type="entry name" value="(Trans)glycosidases"/>
    <property type="match status" value="1"/>
</dbReference>
<evidence type="ECO:0000256" key="2">
    <source>
        <dbReference type="ARBA" id="ARBA00004613"/>
    </source>
</evidence>
<sequence length="251" mass="26574">MYRTTLLTLLYSGLASAAASPVDWDTAVGKANDLLAELILDDKTAVVTGANQLTGLGCIGSIGAIPRLNLSGICYSDGSSGVNRADITSVFPAGLTAAATWEGFSPDPYLTGIGMDRSIRGLQSTGVQAIAKHFIGNEQETQRTNVTLPDGSNIDAVSSNMDDRTLHELYLWPFIDAVNAKPAAVLCSYNRFNQTYTCEHSKLLTGILREELGFEGYTVSDWYATHSTAASINAGLDLEMPGTTVPGQGVS</sequence>
<feature type="signal peptide" evidence="12">
    <location>
        <begin position="1"/>
        <end position="19"/>
    </location>
</feature>
<accession>T0K118</accession>
<gene>
    <name evidence="14" type="ORF">CGLO_15726</name>
</gene>
<evidence type="ECO:0000313" key="14">
    <source>
        <dbReference type="EMBL" id="EQB45409.1"/>
    </source>
</evidence>
<dbReference type="HOGENOM" id="CLU_1107033_0_0_1"/>
<evidence type="ECO:0000256" key="11">
    <source>
        <dbReference type="ARBA" id="ARBA00024983"/>
    </source>
</evidence>
<reference evidence="15" key="1">
    <citation type="journal article" date="2013" name="Mol. Plant Microbe Interact.">
        <title>Global aspects of pacC regulation of pathogenicity genes in Colletotrichum gloeosporioides as revealed by transcriptome analysis.</title>
        <authorList>
            <person name="Alkan N."/>
            <person name="Meng X."/>
            <person name="Friedlander G."/>
            <person name="Reuveni E."/>
            <person name="Sukno S."/>
            <person name="Sherman A."/>
            <person name="Thon M."/>
            <person name="Fluhr R."/>
            <person name="Prusky D."/>
        </authorList>
    </citation>
    <scope>NUCLEOTIDE SEQUENCE [LARGE SCALE GENOMIC DNA]</scope>
    <source>
        <strain evidence="15">Cg-14</strain>
    </source>
</reference>
<dbReference type="InterPro" id="IPR017853">
    <property type="entry name" value="GH"/>
</dbReference>
<protein>
    <recommendedName>
        <fullName evidence="5">beta-glucosidase</fullName>
        <ecNumber evidence="5">3.2.1.21</ecNumber>
    </recommendedName>
</protein>
<comment type="similarity">
    <text evidence="4">Belongs to the glycosyl hydrolase 3 family.</text>
</comment>
<keyword evidence="7 12" id="KW-0732">Signal</keyword>
<evidence type="ECO:0000259" key="13">
    <source>
        <dbReference type="Pfam" id="PF00933"/>
    </source>
</evidence>
<evidence type="ECO:0000256" key="9">
    <source>
        <dbReference type="ARBA" id="ARBA00023180"/>
    </source>
</evidence>
<evidence type="ECO:0000256" key="4">
    <source>
        <dbReference type="ARBA" id="ARBA00005336"/>
    </source>
</evidence>
<dbReference type="AlphaFoldDB" id="T0K118"/>
<dbReference type="Proteomes" id="UP000015530">
    <property type="component" value="Unassembled WGS sequence"/>
</dbReference>
<evidence type="ECO:0000256" key="10">
    <source>
        <dbReference type="ARBA" id="ARBA00023295"/>
    </source>
</evidence>
<evidence type="ECO:0000256" key="6">
    <source>
        <dbReference type="ARBA" id="ARBA00022525"/>
    </source>
</evidence>
<dbReference type="EMBL" id="AMYD01003734">
    <property type="protein sequence ID" value="EQB45409.1"/>
    <property type="molecule type" value="Genomic_DNA"/>
</dbReference>
<dbReference type="Pfam" id="PF00933">
    <property type="entry name" value="Glyco_hydro_3"/>
    <property type="match status" value="1"/>
</dbReference>
<comment type="pathway">
    <text evidence="3">Glycan metabolism; cellulose degradation.</text>
</comment>
<evidence type="ECO:0000256" key="3">
    <source>
        <dbReference type="ARBA" id="ARBA00004987"/>
    </source>
</evidence>
<keyword evidence="10" id="KW-0326">Glycosidase</keyword>
<evidence type="ECO:0000256" key="8">
    <source>
        <dbReference type="ARBA" id="ARBA00022801"/>
    </source>
</evidence>
<dbReference type="OMA" id="CVEENIG"/>
<evidence type="ECO:0000256" key="7">
    <source>
        <dbReference type="ARBA" id="ARBA00022729"/>
    </source>
</evidence>
<dbReference type="GO" id="GO:0008422">
    <property type="term" value="F:beta-glucosidase activity"/>
    <property type="evidence" value="ECO:0007669"/>
    <property type="project" value="UniProtKB-EC"/>
</dbReference>